<dbReference type="Pfam" id="PF11158">
    <property type="entry name" value="DUF2938"/>
    <property type="match status" value="1"/>
</dbReference>
<sequence length="165" mass="17560">MTNYLVAALVVGVGATAVTDLWSVLRKSLLGIAPPNFGLVGRWMAYIPRGQIRHDSIAASPPVQAERLIGWLAHYLIGIAFAGVLIVFWGLEWIARPTLMPALIVGTFTVAAPFLLMQPGMGAGIAASRTPKPNSARLQSLITHVIFGVGLYLAGWAAHLLGLPQ</sequence>
<proteinExistence type="predicted"/>
<keyword evidence="1" id="KW-0812">Transmembrane</keyword>
<dbReference type="RefSeq" id="WP_068618935.1">
    <property type="nucleotide sequence ID" value="NZ_CP016268.1"/>
</dbReference>
<evidence type="ECO:0000256" key="1">
    <source>
        <dbReference type="SAM" id="Phobius"/>
    </source>
</evidence>
<accession>A0A193LKQ3</accession>
<evidence type="ECO:0000313" key="2">
    <source>
        <dbReference type="EMBL" id="ANO53016.1"/>
    </source>
</evidence>
<gene>
    <name evidence="2" type="ORF">BA177_05195</name>
</gene>
<feature type="transmembrane region" description="Helical" evidence="1">
    <location>
        <begin position="68"/>
        <end position="91"/>
    </location>
</feature>
<organism evidence="2 3">
    <name type="scientific">Woeseia oceani</name>
    <dbReference type="NCBI Taxonomy" id="1548547"/>
    <lineage>
        <taxon>Bacteria</taxon>
        <taxon>Pseudomonadati</taxon>
        <taxon>Pseudomonadota</taxon>
        <taxon>Gammaproteobacteria</taxon>
        <taxon>Woeseiales</taxon>
        <taxon>Woeseiaceae</taxon>
        <taxon>Woeseia</taxon>
    </lineage>
</organism>
<dbReference type="KEGG" id="woc:BA177_05195"/>
<dbReference type="STRING" id="1548547.BA177_05195"/>
<dbReference type="OrthoDB" id="9812539at2"/>
<reference evidence="2 3" key="1">
    <citation type="submission" date="2016-06" db="EMBL/GenBank/DDBJ databases">
        <title>Complete genome sequence of a deep-branching marine Gamma Proteobacterium Woeseia oceani type strain XK5.</title>
        <authorList>
            <person name="Mu D."/>
            <person name="Du Z."/>
        </authorList>
    </citation>
    <scope>NUCLEOTIDE SEQUENCE [LARGE SCALE GENOMIC DNA]</scope>
    <source>
        <strain evidence="2 3">XK5</strain>
    </source>
</reference>
<feature type="transmembrane region" description="Helical" evidence="1">
    <location>
        <begin position="97"/>
        <end position="117"/>
    </location>
</feature>
<evidence type="ECO:0000313" key="3">
    <source>
        <dbReference type="Proteomes" id="UP000092695"/>
    </source>
</evidence>
<dbReference type="EMBL" id="CP016268">
    <property type="protein sequence ID" value="ANO53016.1"/>
    <property type="molecule type" value="Genomic_DNA"/>
</dbReference>
<dbReference type="InterPro" id="IPR021329">
    <property type="entry name" value="DUF2938"/>
</dbReference>
<dbReference type="AlphaFoldDB" id="A0A193LKQ3"/>
<dbReference type="Proteomes" id="UP000092695">
    <property type="component" value="Chromosome"/>
</dbReference>
<keyword evidence="3" id="KW-1185">Reference proteome</keyword>
<protein>
    <recommendedName>
        <fullName evidence="4">DUF2938 domain-containing protein</fullName>
    </recommendedName>
</protein>
<feature type="transmembrane region" description="Helical" evidence="1">
    <location>
        <begin position="138"/>
        <end position="158"/>
    </location>
</feature>
<keyword evidence="1" id="KW-0472">Membrane</keyword>
<name>A0A193LKQ3_9GAMM</name>
<evidence type="ECO:0008006" key="4">
    <source>
        <dbReference type="Google" id="ProtNLM"/>
    </source>
</evidence>
<keyword evidence="1" id="KW-1133">Transmembrane helix</keyword>